<accession>A0ABS9T0J8</accession>
<dbReference type="Proteomes" id="UP001166784">
    <property type="component" value="Unassembled WGS sequence"/>
</dbReference>
<gene>
    <name evidence="1" type="ORF">MMA15_17005</name>
</gene>
<protein>
    <recommendedName>
        <fullName evidence="3">Transposase</fullName>
    </recommendedName>
</protein>
<evidence type="ECO:0008006" key="3">
    <source>
        <dbReference type="Google" id="ProtNLM"/>
    </source>
</evidence>
<reference evidence="1" key="2">
    <citation type="journal article" date="2023" name="Int. J. Syst. Evol. Microbiol.">
        <title>Streptomyces marispadix sp. nov., isolated from marine beach sediment of the Northern Coast of Portugal.</title>
        <authorList>
            <person name="dos Santos J.D.N."/>
            <person name="Vitorino I.R."/>
            <person name="Kallscheuer N."/>
            <person name="Srivastava A."/>
            <person name="Krautwurst S."/>
            <person name="Marz M."/>
            <person name="Jogler C."/>
            <person name="Lobo Da Cunha A."/>
            <person name="Catita J."/>
            <person name="Goncalves H."/>
            <person name="Gonzalez I."/>
            <person name="Reyes F."/>
            <person name="Lage O.M."/>
        </authorList>
    </citation>
    <scope>NUCLEOTIDE SEQUENCE</scope>
    <source>
        <strain evidence="1">M600PL45_2</strain>
    </source>
</reference>
<dbReference type="EMBL" id="JAKWJU010000002">
    <property type="protein sequence ID" value="MCH6162022.1"/>
    <property type="molecule type" value="Genomic_DNA"/>
</dbReference>
<sequence>MAIRTRYRTAGGGELVLVRPLLLGHPRWRCTGCRIRRQVSAYQAPEDVANQHAHDCRAIPRT</sequence>
<evidence type="ECO:0000313" key="1">
    <source>
        <dbReference type="EMBL" id="MCH6162022.1"/>
    </source>
</evidence>
<reference evidence="1" key="1">
    <citation type="submission" date="2022-03" db="EMBL/GenBank/DDBJ databases">
        <authorList>
            <person name="Santos J.D.N."/>
            <person name="Kallscheuer N."/>
            <person name="Jogler C."/>
            <person name="Lage O.M."/>
        </authorList>
    </citation>
    <scope>NUCLEOTIDE SEQUENCE</scope>
    <source>
        <strain evidence="1">M600PL45_2</strain>
    </source>
</reference>
<keyword evidence="2" id="KW-1185">Reference proteome</keyword>
<organism evidence="1 2">
    <name type="scientific">Streptomyces marispadix</name>
    <dbReference type="NCBI Taxonomy" id="2922868"/>
    <lineage>
        <taxon>Bacteria</taxon>
        <taxon>Bacillati</taxon>
        <taxon>Actinomycetota</taxon>
        <taxon>Actinomycetes</taxon>
        <taxon>Kitasatosporales</taxon>
        <taxon>Streptomycetaceae</taxon>
        <taxon>Streptomyces</taxon>
    </lineage>
</organism>
<proteinExistence type="predicted"/>
<name>A0ABS9T0J8_9ACTN</name>
<evidence type="ECO:0000313" key="2">
    <source>
        <dbReference type="Proteomes" id="UP001166784"/>
    </source>
</evidence>
<dbReference type="RefSeq" id="WP_241060787.1">
    <property type="nucleotide sequence ID" value="NZ_JAKWJU010000002.1"/>
</dbReference>
<comment type="caution">
    <text evidence="1">The sequence shown here is derived from an EMBL/GenBank/DDBJ whole genome shotgun (WGS) entry which is preliminary data.</text>
</comment>